<sequence>TTKAVVEMTNTPYLWSDCTLTISGNTIQTAKDISFEVNNNLEAPHYLNGSRCIAAPFPQARDYTLTVTSDLTSPVGGSIYDMYKDNVAFNCEFDLDADVVTTGSQHTVFFMSGCKIMSFEAPSTVEGINEVTLEIKPQTVIGSSYDSNGTWAPYA</sequence>
<dbReference type="InterPro" id="IPR044000">
    <property type="entry name" value="Phage_tube_2"/>
</dbReference>
<protein>
    <submittedName>
        <fullName evidence="1">Uncharacterized protein</fullName>
    </submittedName>
</protein>
<proteinExistence type="predicted"/>
<comment type="caution">
    <text evidence="1">The sequence shown here is derived from an EMBL/GenBank/DDBJ whole genome shotgun (WGS) entry which is preliminary data.</text>
</comment>
<feature type="non-terminal residue" evidence="1">
    <location>
        <position position="1"/>
    </location>
</feature>
<dbReference type="Pfam" id="PF18906">
    <property type="entry name" value="Phage_tube_2"/>
    <property type="match status" value="1"/>
</dbReference>
<reference evidence="1" key="1">
    <citation type="journal article" date="2014" name="Front. Microbiol.">
        <title>High frequency of phylogenetically diverse reductive dehalogenase-homologous genes in deep subseafloor sedimentary metagenomes.</title>
        <authorList>
            <person name="Kawai M."/>
            <person name="Futagami T."/>
            <person name="Toyoda A."/>
            <person name="Takaki Y."/>
            <person name="Nishi S."/>
            <person name="Hori S."/>
            <person name="Arai W."/>
            <person name="Tsubouchi T."/>
            <person name="Morono Y."/>
            <person name="Uchiyama I."/>
            <person name="Ito T."/>
            <person name="Fujiyama A."/>
            <person name="Inagaki F."/>
            <person name="Takami H."/>
        </authorList>
    </citation>
    <scope>NUCLEOTIDE SEQUENCE</scope>
    <source>
        <strain evidence="1">Expedition CK06-06</strain>
    </source>
</reference>
<evidence type="ECO:0000313" key="1">
    <source>
        <dbReference type="EMBL" id="GAG21716.1"/>
    </source>
</evidence>
<gene>
    <name evidence="1" type="ORF">S01H1_51256</name>
</gene>
<name>X0X9T7_9ZZZZ</name>
<dbReference type="EMBL" id="BARS01033071">
    <property type="protein sequence ID" value="GAG21716.1"/>
    <property type="molecule type" value="Genomic_DNA"/>
</dbReference>
<dbReference type="AlphaFoldDB" id="X0X9T7"/>
<organism evidence="1">
    <name type="scientific">marine sediment metagenome</name>
    <dbReference type="NCBI Taxonomy" id="412755"/>
    <lineage>
        <taxon>unclassified sequences</taxon>
        <taxon>metagenomes</taxon>
        <taxon>ecological metagenomes</taxon>
    </lineage>
</organism>
<accession>X0X9T7</accession>